<evidence type="ECO:0000313" key="1">
    <source>
        <dbReference type="EMBL" id="MFL0194242.1"/>
    </source>
</evidence>
<sequence>MNQKSIIKNLRQKILKLQKRNEELTGSCENFSEVDTNLWNKVGLLEKENKELKLKLVSAAKMNAEKIRHISNTCGKPDLKCDYFKDGKCKSIEHGLCIFRKIKDWRVKEA</sequence>
<gene>
    <name evidence="1" type="ORF">ACJDU8_01425</name>
</gene>
<name>A0ABW8SDY7_9CLOT</name>
<accession>A0ABW8SDY7</accession>
<dbReference type="RefSeq" id="WP_406790368.1">
    <property type="nucleotide sequence ID" value="NZ_JBJHZX010000002.1"/>
</dbReference>
<keyword evidence="2" id="KW-1185">Reference proteome</keyword>
<comment type="caution">
    <text evidence="1">The sequence shown here is derived from an EMBL/GenBank/DDBJ whole genome shotgun (WGS) entry which is preliminary data.</text>
</comment>
<proteinExistence type="predicted"/>
<organism evidence="1 2">
    <name type="scientific">Candidatus Clostridium eludens</name>
    <dbReference type="NCBI Taxonomy" id="3381663"/>
    <lineage>
        <taxon>Bacteria</taxon>
        <taxon>Bacillati</taxon>
        <taxon>Bacillota</taxon>
        <taxon>Clostridia</taxon>
        <taxon>Eubacteriales</taxon>
        <taxon>Clostridiaceae</taxon>
        <taxon>Clostridium</taxon>
    </lineage>
</organism>
<protein>
    <submittedName>
        <fullName evidence="1">Uncharacterized protein</fullName>
    </submittedName>
</protein>
<dbReference type="EMBL" id="JBJHZX010000002">
    <property type="protein sequence ID" value="MFL0194242.1"/>
    <property type="molecule type" value="Genomic_DNA"/>
</dbReference>
<evidence type="ECO:0000313" key="2">
    <source>
        <dbReference type="Proteomes" id="UP001623660"/>
    </source>
</evidence>
<reference evidence="1 2" key="1">
    <citation type="submission" date="2024-11" db="EMBL/GenBank/DDBJ databases">
        <authorList>
            <person name="Heng Y.C."/>
            <person name="Lim A.C.H."/>
            <person name="Lee J.K.Y."/>
            <person name="Kittelmann S."/>
        </authorList>
    </citation>
    <scope>NUCLEOTIDE SEQUENCE [LARGE SCALE GENOMIC DNA]</scope>
    <source>
        <strain evidence="1 2">WILCCON 0269</strain>
    </source>
</reference>
<dbReference type="Proteomes" id="UP001623660">
    <property type="component" value="Unassembled WGS sequence"/>
</dbReference>